<dbReference type="RefSeq" id="XP_056513989.1">
    <property type="nucleotide sequence ID" value="XM_056652922.1"/>
</dbReference>
<evidence type="ECO:0000256" key="1">
    <source>
        <dbReference type="SAM" id="SignalP"/>
    </source>
</evidence>
<sequence length="84" mass="9163">MKVFATVAVVILGLAAQQTLALESGLESEVPTQQSEALEARAVGCYQQGTKSKPAMCYKPNCPSDRRSVFWDFGCRDGSWKCCI</sequence>
<keyword evidence="1" id="KW-0732">Signal</keyword>
<feature type="signal peptide" evidence="1">
    <location>
        <begin position="1"/>
        <end position="21"/>
    </location>
</feature>
<proteinExistence type="predicted"/>
<gene>
    <name evidence="2" type="ORF">NUU61_002340</name>
</gene>
<evidence type="ECO:0000313" key="2">
    <source>
        <dbReference type="EMBL" id="KAJ5104993.1"/>
    </source>
</evidence>
<reference evidence="2" key="1">
    <citation type="submission" date="2022-11" db="EMBL/GenBank/DDBJ databases">
        <authorList>
            <person name="Petersen C."/>
        </authorList>
    </citation>
    <scope>NUCLEOTIDE SEQUENCE</scope>
    <source>
        <strain evidence="2">IBT 34128</strain>
    </source>
</reference>
<dbReference type="AlphaFoldDB" id="A0A9W9FRF0"/>
<comment type="caution">
    <text evidence="2">The sequence shown here is derived from an EMBL/GenBank/DDBJ whole genome shotgun (WGS) entry which is preliminary data.</text>
</comment>
<organism evidence="2 3">
    <name type="scientific">Penicillium alfredii</name>
    <dbReference type="NCBI Taxonomy" id="1506179"/>
    <lineage>
        <taxon>Eukaryota</taxon>
        <taxon>Fungi</taxon>
        <taxon>Dikarya</taxon>
        <taxon>Ascomycota</taxon>
        <taxon>Pezizomycotina</taxon>
        <taxon>Eurotiomycetes</taxon>
        <taxon>Eurotiomycetidae</taxon>
        <taxon>Eurotiales</taxon>
        <taxon>Aspergillaceae</taxon>
        <taxon>Penicillium</taxon>
    </lineage>
</organism>
<dbReference type="EMBL" id="JAPMSZ010000004">
    <property type="protein sequence ID" value="KAJ5104993.1"/>
    <property type="molecule type" value="Genomic_DNA"/>
</dbReference>
<feature type="chain" id="PRO_5040779760" evidence="1">
    <location>
        <begin position="22"/>
        <end position="84"/>
    </location>
</feature>
<keyword evidence="3" id="KW-1185">Reference proteome</keyword>
<dbReference type="GeneID" id="81392090"/>
<accession>A0A9W9FRF0</accession>
<name>A0A9W9FRF0_9EURO</name>
<dbReference type="Proteomes" id="UP001141434">
    <property type="component" value="Unassembled WGS sequence"/>
</dbReference>
<evidence type="ECO:0000313" key="3">
    <source>
        <dbReference type="Proteomes" id="UP001141434"/>
    </source>
</evidence>
<dbReference type="OrthoDB" id="4242135at2759"/>
<protein>
    <submittedName>
        <fullName evidence="2">Uncharacterized protein</fullName>
    </submittedName>
</protein>
<reference evidence="2" key="2">
    <citation type="journal article" date="2023" name="IMA Fungus">
        <title>Comparative genomic study of the Penicillium genus elucidates a diverse pangenome and 15 lateral gene transfer events.</title>
        <authorList>
            <person name="Petersen C."/>
            <person name="Sorensen T."/>
            <person name="Nielsen M.R."/>
            <person name="Sondergaard T.E."/>
            <person name="Sorensen J.L."/>
            <person name="Fitzpatrick D.A."/>
            <person name="Frisvad J.C."/>
            <person name="Nielsen K.L."/>
        </authorList>
    </citation>
    <scope>NUCLEOTIDE SEQUENCE</scope>
    <source>
        <strain evidence="2">IBT 34128</strain>
    </source>
</reference>